<accession>A0A0D0DTH1</accession>
<dbReference type="HOGENOM" id="CLU_1849927_0_0_1"/>
<keyword evidence="2" id="KW-1185">Reference proteome</keyword>
<dbReference type="AlphaFoldDB" id="A0A0D0DTH1"/>
<dbReference type="InParanoid" id="A0A0D0DTH1"/>
<dbReference type="OrthoDB" id="3233403at2759"/>
<sequence length="139" mass="15673">PNISDTILDQISDHPIFSSTSHNYQLPISIQLVIFLNCAGHYRNRFSPGPIAQWAVVSVDSVINCTHCTATIAVLDQHNDFIQFPALDPHTINMNKYNIWVICQLRVRIVQLVTLTTPLNMDDIVKLAQPLYRNACNST</sequence>
<proteinExistence type="predicted"/>
<evidence type="ECO:0000313" key="1">
    <source>
        <dbReference type="EMBL" id="KIK97178.1"/>
    </source>
</evidence>
<reference evidence="1 2" key="1">
    <citation type="submission" date="2014-04" db="EMBL/GenBank/DDBJ databases">
        <authorList>
            <consortium name="DOE Joint Genome Institute"/>
            <person name="Kuo A."/>
            <person name="Kohler A."/>
            <person name="Jargeat P."/>
            <person name="Nagy L.G."/>
            <person name="Floudas D."/>
            <person name="Copeland A."/>
            <person name="Barry K.W."/>
            <person name="Cichocki N."/>
            <person name="Veneault-Fourrey C."/>
            <person name="LaButti K."/>
            <person name="Lindquist E.A."/>
            <person name="Lipzen A."/>
            <person name="Lundell T."/>
            <person name="Morin E."/>
            <person name="Murat C."/>
            <person name="Sun H."/>
            <person name="Tunlid A."/>
            <person name="Henrissat B."/>
            <person name="Grigoriev I.V."/>
            <person name="Hibbett D.S."/>
            <person name="Martin F."/>
            <person name="Nordberg H.P."/>
            <person name="Cantor M.N."/>
            <person name="Hua S.X."/>
        </authorList>
    </citation>
    <scope>NUCLEOTIDE SEQUENCE [LARGE SCALE GENOMIC DNA]</scope>
    <source>
        <strain evidence="1 2">Ve08.2h10</strain>
    </source>
</reference>
<gene>
    <name evidence="1" type="ORF">PAXRUDRAFT_136825</name>
</gene>
<protein>
    <submittedName>
        <fullName evidence="1">Unplaced genomic scaffold scaffold_126, whole genome shotgun sequence</fullName>
    </submittedName>
</protein>
<name>A0A0D0DTH1_9AGAM</name>
<evidence type="ECO:0000313" key="2">
    <source>
        <dbReference type="Proteomes" id="UP000054538"/>
    </source>
</evidence>
<dbReference type="Proteomes" id="UP000054538">
    <property type="component" value="Unassembled WGS sequence"/>
</dbReference>
<organism evidence="1 2">
    <name type="scientific">Paxillus rubicundulus Ve08.2h10</name>
    <dbReference type="NCBI Taxonomy" id="930991"/>
    <lineage>
        <taxon>Eukaryota</taxon>
        <taxon>Fungi</taxon>
        <taxon>Dikarya</taxon>
        <taxon>Basidiomycota</taxon>
        <taxon>Agaricomycotina</taxon>
        <taxon>Agaricomycetes</taxon>
        <taxon>Agaricomycetidae</taxon>
        <taxon>Boletales</taxon>
        <taxon>Paxilineae</taxon>
        <taxon>Paxillaceae</taxon>
        <taxon>Paxillus</taxon>
    </lineage>
</organism>
<dbReference type="EMBL" id="KN824948">
    <property type="protein sequence ID" value="KIK97178.1"/>
    <property type="molecule type" value="Genomic_DNA"/>
</dbReference>
<feature type="non-terminal residue" evidence="1">
    <location>
        <position position="1"/>
    </location>
</feature>
<reference evidence="2" key="2">
    <citation type="submission" date="2015-01" db="EMBL/GenBank/DDBJ databases">
        <title>Evolutionary Origins and Diversification of the Mycorrhizal Mutualists.</title>
        <authorList>
            <consortium name="DOE Joint Genome Institute"/>
            <consortium name="Mycorrhizal Genomics Consortium"/>
            <person name="Kohler A."/>
            <person name="Kuo A."/>
            <person name="Nagy L.G."/>
            <person name="Floudas D."/>
            <person name="Copeland A."/>
            <person name="Barry K.W."/>
            <person name="Cichocki N."/>
            <person name="Veneault-Fourrey C."/>
            <person name="LaButti K."/>
            <person name="Lindquist E.A."/>
            <person name="Lipzen A."/>
            <person name="Lundell T."/>
            <person name="Morin E."/>
            <person name="Murat C."/>
            <person name="Riley R."/>
            <person name="Ohm R."/>
            <person name="Sun H."/>
            <person name="Tunlid A."/>
            <person name="Henrissat B."/>
            <person name="Grigoriev I.V."/>
            <person name="Hibbett D.S."/>
            <person name="Martin F."/>
        </authorList>
    </citation>
    <scope>NUCLEOTIDE SEQUENCE [LARGE SCALE GENOMIC DNA]</scope>
    <source>
        <strain evidence="2">Ve08.2h10</strain>
    </source>
</reference>